<reference evidence="3" key="1">
    <citation type="submission" date="2019-12" db="UniProtKB">
        <authorList>
            <consortium name="WormBaseParasite"/>
        </authorList>
    </citation>
    <scope>IDENTIFICATION</scope>
</reference>
<dbReference type="Proteomes" id="UP000046395">
    <property type="component" value="Unassembled WGS sequence"/>
</dbReference>
<dbReference type="CDD" id="cd09272">
    <property type="entry name" value="RNase_HI_RT_Ty1"/>
    <property type="match status" value="1"/>
</dbReference>
<dbReference type="Pfam" id="PF07727">
    <property type="entry name" value="RVT_2"/>
    <property type="match status" value="1"/>
</dbReference>
<evidence type="ECO:0000313" key="2">
    <source>
        <dbReference type="Proteomes" id="UP000046395"/>
    </source>
</evidence>
<organism evidence="2 3">
    <name type="scientific">Trichuris muris</name>
    <name type="common">Mouse whipworm</name>
    <dbReference type="NCBI Taxonomy" id="70415"/>
    <lineage>
        <taxon>Eukaryota</taxon>
        <taxon>Metazoa</taxon>
        <taxon>Ecdysozoa</taxon>
        <taxon>Nematoda</taxon>
        <taxon>Enoplea</taxon>
        <taxon>Dorylaimia</taxon>
        <taxon>Trichinellida</taxon>
        <taxon>Trichuridae</taxon>
        <taxon>Trichuris</taxon>
    </lineage>
</organism>
<dbReference type="AlphaFoldDB" id="A0A5S6QP09"/>
<evidence type="ECO:0000313" key="3">
    <source>
        <dbReference type="WBParaSite" id="TMUE_2000009086.1"/>
    </source>
</evidence>
<dbReference type="PANTHER" id="PTHR11439">
    <property type="entry name" value="GAG-POL-RELATED RETROTRANSPOSON"/>
    <property type="match status" value="1"/>
</dbReference>
<dbReference type="InterPro" id="IPR013103">
    <property type="entry name" value="RVT_2"/>
</dbReference>
<dbReference type="STRING" id="70415.A0A5S6QP09"/>
<protein>
    <submittedName>
        <fullName evidence="3">Reverse transcriptase Ty1/copia-type domain-containing protein</fullName>
    </submittedName>
</protein>
<keyword evidence="2" id="KW-1185">Reference proteome</keyword>
<accession>A0A5S6QP09</accession>
<proteinExistence type="predicted"/>
<feature type="domain" description="Reverse transcriptase Ty1/copia-type" evidence="1">
    <location>
        <begin position="4"/>
        <end position="104"/>
    </location>
</feature>
<dbReference type="WBParaSite" id="TMUE_2000009086.1">
    <property type="protein sequence ID" value="TMUE_2000009086.1"/>
    <property type="gene ID" value="WBGene00300514"/>
</dbReference>
<sequence length="278" mass="30574">MQGLEQSNADPCLFARIQKDRKLIIVIYVDEGLVAGTNNEVVDEFLKLLQQEFKITIGSLDCFLGMHIQRQTDGSVFVGQSGYCKRILKKFTTAGANKVSTPCVKATEAEEPLDESVPYRSAVGSLMYSAVATRPDIAFAISTVSQKLDLPTKADWEAVKRLFRYLRGTTDVGILYLPKANPGYLEAYSDADFAGDENTRKSTSGVVCKYSGGTITWLSNKQRITALSTCESEYMAASEAAKEVVWLTGLLKELGVELRKPVLKIDNAGAEKLVLRHL</sequence>
<dbReference type="SUPFAM" id="SSF56672">
    <property type="entry name" value="DNA/RNA polymerases"/>
    <property type="match status" value="1"/>
</dbReference>
<name>A0A5S6QP09_TRIMR</name>
<evidence type="ECO:0000259" key="1">
    <source>
        <dbReference type="Pfam" id="PF07727"/>
    </source>
</evidence>
<dbReference type="InterPro" id="IPR043502">
    <property type="entry name" value="DNA/RNA_pol_sf"/>
</dbReference>
<dbReference type="PANTHER" id="PTHR11439:SF467">
    <property type="entry name" value="INTEGRASE CATALYTIC DOMAIN-CONTAINING PROTEIN"/>
    <property type="match status" value="1"/>
</dbReference>